<gene>
    <name evidence="2" type="ORF">Prudu_002132</name>
</gene>
<dbReference type="EMBL" id="AP019297">
    <property type="protein sequence ID" value="BBG93967.1"/>
    <property type="molecule type" value="Genomic_DNA"/>
</dbReference>
<feature type="region of interest" description="Disordered" evidence="1">
    <location>
        <begin position="1"/>
        <end position="40"/>
    </location>
</feature>
<evidence type="ECO:0000256" key="1">
    <source>
        <dbReference type="SAM" id="MobiDB-lite"/>
    </source>
</evidence>
<reference evidence="2" key="1">
    <citation type="journal article" date="2019" name="Science">
        <title>Mutation of a bHLH transcription factor allowed almond domestication.</title>
        <authorList>
            <person name="Sanchez-Perez R."/>
            <person name="Pavan S."/>
            <person name="Mazzeo R."/>
            <person name="Moldovan C."/>
            <person name="Aiese Cigliano R."/>
            <person name="Del Cueto J."/>
            <person name="Ricciardi F."/>
            <person name="Lotti C."/>
            <person name="Ricciardi L."/>
            <person name="Dicenta F."/>
            <person name="Lopez-Marques R.L."/>
            <person name="Lindberg Moller B."/>
        </authorList>
    </citation>
    <scope>NUCLEOTIDE SEQUENCE</scope>
</reference>
<dbReference type="AlphaFoldDB" id="A0A4Y1QQ88"/>
<proteinExistence type="predicted"/>
<accession>A0A4Y1QQ88</accession>
<organism evidence="2">
    <name type="scientific">Prunus dulcis</name>
    <name type="common">Almond</name>
    <name type="synonym">Amygdalus dulcis</name>
    <dbReference type="NCBI Taxonomy" id="3755"/>
    <lineage>
        <taxon>Eukaryota</taxon>
        <taxon>Viridiplantae</taxon>
        <taxon>Streptophyta</taxon>
        <taxon>Embryophyta</taxon>
        <taxon>Tracheophyta</taxon>
        <taxon>Spermatophyta</taxon>
        <taxon>Magnoliopsida</taxon>
        <taxon>eudicotyledons</taxon>
        <taxon>Gunneridae</taxon>
        <taxon>Pentapetalae</taxon>
        <taxon>rosids</taxon>
        <taxon>fabids</taxon>
        <taxon>Rosales</taxon>
        <taxon>Rosaceae</taxon>
        <taxon>Amygdaloideae</taxon>
        <taxon>Amygdaleae</taxon>
        <taxon>Prunus</taxon>
    </lineage>
</organism>
<feature type="non-terminal residue" evidence="2">
    <location>
        <position position="1"/>
    </location>
</feature>
<feature type="compositionally biased region" description="Basic and acidic residues" evidence="1">
    <location>
        <begin position="80"/>
        <end position="100"/>
    </location>
</feature>
<feature type="compositionally biased region" description="Basic and acidic residues" evidence="1">
    <location>
        <begin position="108"/>
        <end position="118"/>
    </location>
</feature>
<name>A0A4Y1QQ88_PRUDU</name>
<sequence length="118" mass="13403">LEKTSRADTSKPPQRHLKPPRPSGPDPAAPASSRHQPQPVRRPCCCLELLETAGKRSSFGRFSNLSFSLIRPPNQSCEAAEAKLSHRRDLQEVQLDRTSRETLPNFRQESRESLNRIY</sequence>
<feature type="region of interest" description="Disordered" evidence="1">
    <location>
        <begin position="80"/>
        <end position="118"/>
    </location>
</feature>
<protein>
    <submittedName>
        <fullName evidence="2">LRR and NB-ARC domains-containing disease resistance protein</fullName>
    </submittedName>
</protein>
<evidence type="ECO:0000313" key="2">
    <source>
        <dbReference type="EMBL" id="BBG93967.1"/>
    </source>
</evidence>